<gene>
    <name evidence="2" type="ORF">CUN48_15785</name>
</gene>
<evidence type="ECO:0000313" key="3">
    <source>
        <dbReference type="Proteomes" id="UP000230790"/>
    </source>
</evidence>
<evidence type="ECO:0000256" key="1">
    <source>
        <dbReference type="SAM" id="Phobius"/>
    </source>
</evidence>
<reference evidence="2 3" key="1">
    <citation type="submission" date="2017-11" db="EMBL/GenBank/DDBJ databases">
        <title>Evolution of Phototrophy in the Chloroflexi Phylum Driven by Horizontal Gene Transfer.</title>
        <authorList>
            <person name="Ward L.M."/>
            <person name="Hemp J."/>
            <person name="Shih P.M."/>
            <person name="Mcglynn S.E."/>
            <person name="Fischer W."/>
        </authorList>
    </citation>
    <scope>NUCLEOTIDE SEQUENCE [LARGE SCALE GENOMIC DNA]</scope>
    <source>
        <strain evidence="2">JP3_7</strain>
    </source>
</reference>
<feature type="transmembrane region" description="Helical" evidence="1">
    <location>
        <begin position="26"/>
        <end position="48"/>
    </location>
</feature>
<dbReference type="AlphaFoldDB" id="A0A2M8Q8B1"/>
<feature type="non-terminal residue" evidence="2">
    <location>
        <position position="72"/>
    </location>
</feature>
<dbReference type="EMBL" id="PGTN01000516">
    <property type="protein sequence ID" value="PJF46047.1"/>
    <property type="molecule type" value="Genomic_DNA"/>
</dbReference>
<dbReference type="Proteomes" id="UP000230790">
    <property type="component" value="Unassembled WGS sequence"/>
</dbReference>
<evidence type="ECO:0000313" key="2">
    <source>
        <dbReference type="EMBL" id="PJF46047.1"/>
    </source>
</evidence>
<sequence length="72" mass="7861">MALISASVLALQVIFTRIFSIMIWHHFTYLVVGVALLGGGAAGVFLAVRQWRHEVIRARLGPLALAFSLSIL</sequence>
<protein>
    <submittedName>
        <fullName evidence="2">Uncharacterized protein</fullName>
    </submittedName>
</protein>
<accession>A0A2M8Q8B1</accession>
<keyword evidence="1" id="KW-1133">Transmembrane helix</keyword>
<keyword evidence="1" id="KW-0812">Transmembrane</keyword>
<name>A0A2M8Q8B1_9CHLR</name>
<comment type="caution">
    <text evidence="2">The sequence shown here is derived from an EMBL/GenBank/DDBJ whole genome shotgun (WGS) entry which is preliminary data.</text>
</comment>
<organism evidence="2 3">
    <name type="scientific">Candidatus Thermofonsia Clade 3 bacterium</name>
    <dbReference type="NCBI Taxonomy" id="2364212"/>
    <lineage>
        <taxon>Bacteria</taxon>
        <taxon>Bacillati</taxon>
        <taxon>Chloroflexota</taxon>
        <taxon>Candidatus Thermofontia</taxon>
        <taxon>Candidatus Thermofonsia Clade 3</taxon>
    </lineage>
</organism>
<proteinExistence type="predicted"/>
<keyword evidence="1" id="KW-0472">Membrane</keyword>